<evidence type="ECO:0000259" key="3">
    <source>
        <dbReference type="Pfam" id="PF13649"/>
    </source>
</evidence>
<dbReference type="RefSeq" id="WP_190328381.1">
    <property type="nucleotide sequence ID" value="NZ_CP061171.1"/>
</dbReference>
<keyword evidence="5" id="KW-1185">Reference proteome</keyword>
<dbReference type="PANTHER" id="PTHR43861:SF1">
    <property type="entry name" value="TRANS-ACONITATE 2-METHYLTRANSFERASE"/>
    <property type="match status" value="1"/>
</dbReference>
<dbReference type="InterPro" id="IPR029063">
    <property type="entry name" value="SAM-dependent_MTases_sf"/>
</dbReference>
<reference evidence="4 5" key="1">
    <citation type="submission" date="2020-09" db="EMBL/GenBank/DDBJ databases">
        <title>Pedobacter sp. SW-16 isolated from soil near Yeocheon.</title>
        <authorList>
            <person name="Im H.S."/>
            <person name="Joung Y."/>
            <person name="Lee S.-S."/>
        </authorList>
    </citation>
    <scope>NUCLEOTIDE SEQUENCE [LARGE SCALE GENOMIC DNA]</scope>
    <source>
        <strain evidence="4 5">SW-16</strain>
    </source>
</reference>
<keyword evidence="1 4" id="KW-0489">Methyltransferase</keyword>
<dbReference type="CDD" id="cd02440">
    <property type="entry name" value="AdoMet_MTases"/>
    <property type="match status" value="1"/>
</dbReference>
<dbReference type="Proteomes" id="UP000516439">
    <property type="component" value="Chromosome"/>
</dbReference>
<dbReference type="SUPFAM" id="SSF53335">
    <property type="entry name" value="S-adenosyl-L-methionine-dependent methyltransferases"/>
    <property type="match status" value="1"/>
</dbReference>
<gene>
    <name evidence="4" type="ORF">H9N25_06855</name>
</gene>
<keyword evidence="2" id="KW-0808">Transferase</keyword>
<evidence type="ECO:0000313" key="4">
    <source>
        <dbReference type="EMBL" id="QNR86131.1"/>
    </source>
</evidence>
<evidence type="ECO:0000256" key="1">
    <source>
        <dbReference type="ARBA" id="ARBA00022603"/>
    </source>
</evidence>
<sequence length="210" mass="23898">MKILKAAEAFNKSAKIYQEKFMDVSLYTEAFKVFFDNISANNASILDIACGPGNITKFLLDKKPDYRILGIDLSSKMLKLAKINNPKAQFQLMDCREIDTIRTKFNGITCGFCLPYLTPQEAINLIANVSKLLKPNGVFYLSTMEEDENNKSRYQISSTGDQVYVNYHKEDYLSTALRENNFETLILKRYSSPDKDGLIITDLVLVCKIK</sequence>
<name>A0ABX6TKX8_9SPHI</name>
<protein>
    <submittedName>
        <fullName evidence="4">Class I SAM-dependent methyltransferase</fullName>
    </submittedName>
</protein>
<proteinExistence type="predicted"/>
<dbReference type="EMBL" id="CP061171">
    <property type="protein sequence ID" value="QNR86131.1"/>
    <property type="molecule type" value="Genomic_DNA"/>
</dbReference>
<feature type="domain" description="Methyltransferase" evidence="3">
    <location>
        <begin position="45"/>
        <end position="137"/>
    </location>
</feature>
<dbReference type="Gene3D" id="3.40.50.150">
    <property type="entry name" value="Vaccinia Virus protein VP39"/>
    <property type="match status" value="1"/>
</dbReference>
<accession>A0ABX6TKX8</accession>
<dbReference type="GO" id="GO:0008168">
    <property type="term" value="F:methyltransferase activity"/>
    <property type="evidence" value="ECO:0007669"/>
    <property type="project" value="UniProtKB-KW"/>
</dbReference>
<dbReference type="GO" id="GO:0032259">
    <property type="term" value="P:methylation"/>
    <property type="evidence" value="ECO:0007669"/>
    <property type="project" value="UniProtKB-KW"/>
</dbReference>
<dbReference type="Pfam" id="PF13649">
    <property type="entry name" value="Methyltransf_25"/>
    <property type="match status" value="1"/>
</dbReference>
<dbReference type="PANTHER" id="PTHR43861">
    <property type="entry name" value="TRANS-ACONITATE 2-METHYLTRANSFERASE-RELATED"/>
    <property type="match status" value="1"/>
</dbReference>
<dbReference type="InterPro" id="IPR041698">
    <property type="entry name" value="Methyltransf_25"/>
</dbReference>
<organism evidence="4 5">
    <name type="scientific">Pedobacter riviphilus</name>
    <dbReference type="NCBI Taxonomy" id="2766984"/>
    <lineage>
        <taxon>Bacteria</taxon>
        <taxon>Pseudomonadati</taxon>
        <taxon>Bacteroidota</taxon>
        <taxon>Sphingobacteriia</taxon>
        <taxon>Sphingobacteriales</taxon>
        <taxon>Sphingobacteriaceae</taxon>
        <taxon>Pedobacter</taxon>
    </lineage>
</organism>
<evidence type="ECO:0000256" key="2">
    <source>
        <dbReference type="ARBA" id="ARBA00022679"/>
    </source>
</evidence>
<evidence type="ECO:0000313" key="5">
    <source>
        <dbReference type="Proteomes" id="UP000516439"/>
    </source>
</evidence>